<dbReference type="InterPro" id="IPR036398">
    <property type="entry name" value="CA_dom_sf"/>
</dbReference>
<dbReference type="CDD" id="cd00326">
    <property type="entry name" value="alpha_CA"/>
    <property type="match status" value="1"/>
</dbReference>
<reference evidence="3 4" key="1">
    <citation type="journal article" date="2024" name="Ann. Entomol. Soc. Am.">
        <title>Genomic analyses of the southern and eastern yellowjacket wasps (Hymenoptera: Vespidae) reveal evolutionary signatures of social life.</title>
        <authorList>
            <person name="Catto M.A."/>
            <person name="Caine P.B."/>
            <person name="Orr S.E."/>
            <person name="Hunt B.G."/>
            <person name="Goodisman M.A.D."/>
        </authorList>
    </citation>
    <scope>NUCLEOTIDE SEQUENCE [LARGE SCALE GENOMIC DNA]</scope>
    <source>
        <strain evidence="3">232</strain>
        <tissue evidence="3">Head and thorax</tissue>
    </source>
</reference>
<protein>
    <submittedName>
        <fullName evidence="3">Carbonic anhydrase 1-like</fullName>
    </submittedName>
</protein>
<dbReference type="PANTHER" id="PTHR18952">
    <property type="entry name" value="CARBONIC ANHYDRASE"/>
    <property type="match status" value="1"/>
</dbReference>
<dbReference type="SMART" id="SM01057">
    <property type="entry name" value="Carb_anhydrase"/>
    <property type="match status" value="1"/>
</dbReference>
<evidence type="ECO:0000313" key="3">
    <source>
        <dbReference type="EMBL" id="KAL2738591.1"/>
    </source>
</evidence>
<dbReference type="Proteomes" id="UP001607303">
    <property type="component" value="Unassembled WGS sequence"/>
</dbReference>
<evidence type="ECO:0000313" key="4">
    <source>
        <dbReference type="Proteomes" id="UP001607303"/>
    </source>
</evidence>
<dbReference type="InterPro" id="IPR023561">
    <property type="entry name" value="Carbonic_anhydrase_a-class"/>
</dbReference>
<dbReference type="SUPFAM" id="SSF51069">
    <property type="entry name" value="Carbonic anhydrase"/>
    <property type="match status" value="1"/>
</dbReference>
<dbReference type="PROSITE" id="PS51144">
    <property type="entry name" value="ALPHA_CA_2"/>
    <property type="match status" value="1"/>
</dbReference>
<comment type="similarity">
    <text evidence="1">Belongs to the alpha-carbonic anhydrase family.</text>
</comment>
<keyword evidence="4" id="KW-1185">Reference proteome</keyword>
<dbReference type="PANTHER" id="PTHR18952:SF233">
    <property type="entry name" value="CARBONIC ANHYDRASE 14"/>
    <property type="match status" value="1"/>
</dbReference>
<evidence type="ECO:0000256" key="1">
    <source>
        <dbReference type="ARBA" id="ARBA00010718"/>
    </source>
</evidence>
<proteinExistence type="inferred from homology"/>
<organism evidence="3 4">
    <name type="scientific">Vespula maculifrons</name>
    <name type="common">Eastern yellow jacket</name>
    <name type="synonym">Wasp</name>
    <dbReference type="NCBI Taxonomy" id="7453"/>
    <lineage>
        <taxon>Eukaryota</taxon>
        <taxon>Metazoa</taxon>
        <taxon>Ecdysozoa</taxon>
        <taxon>Arthropoda</taxon>
        <taxon>Hexapoda</taxon>
        <taxon>Insecta</taxon>
        <taxon>Pterygota</taxon>
        <taxon>Neoptera</taxon>
        <taxon>Endopterygota</taxon>
        <taxon>Hymenoptera</taxon>
        <taxon>Apocrita</taxon>
        <taxon>Aculeata</taxon>
        <taxon>Vespoidea</taxon>
        <taxon>Vespidae</taxon>
        <taxon>Vespinae</taxon>
        <taxon>Vespula</taxon>
    </lineage>
</organism>
<feature type="domain" description="Alpha-carbonic anhydrase" evidence="2">
    <location>
        <begin position="1"/>
        <end position="257"/>
    </location>
</feature>
<dbReference type="InterPro" id="IPR001148">
    <property type="entry name" value="CA_dom"/>
</dbReference>
<name>A0ABD2C0N5_VESMC</name>
<evidence type="ECO:0000259" key="2">
    <source>
        <dbReference type="PROSITE" id="PS51144"/>
    </source>
</evidence>
<accession>A0ABD2C0N5</accession>
<comment type="caution">
    <text evidence="3">The sequence shown here is derived from an EMBL/GenBank/DDBJ whole genome shotgun (WGS) entry which is preliminary data.</text>
</comment>
<dbReference type="EMBL" id="JAYRBN010000063">
    <property type="protein sequence ID" value="KAL2738591.1"/>
    <property type="molecule type" value="Genomic_DNA"/>
</dbReference>
<dbReference type="Gene3D" id="3.10.200.10">
    <property type="entry name" value="Alpha carbonic anhydrase"/>
    <property type="match status" value="1"/>
</dbReference>
<gene>
    <name evidence="3" type="ORF">V1477_011950</name>
</gene>
<sequence>MEENAEDVNVKNAKFIQSLAFIEGELQSPIDLDISKMTQINLAPLKWVHYDVAPRKVKIANTGKTALVGAKWVLEEPYINGGPLDGNYAFSQMHFHWGETEIYGSEHRADGANTPMELHVVHFKTQYLTLEHALRQVDGIIIIVYFLKLQTSPNIFLKEIISALPSIKIANSSIRLVPIVLTNIFKTFTEDYFIYWGSTITPQWTRRIMWFICREPIGISKDQIDEFRNLYDEDTKPILGNSRPLQNRDNRHVFHVCPTRSLHSTLLPISREQIALSSQANPFLPR</sequence>
<dbReference type="AlphaFoldDB" id="A0ABD2C0N5"/>
<dbReference type="Pfam" id="PF00194">
    <property type="entry name" value="Carb_anhydrase"/>
    <property type="match status" value="1"/>
</dbReference>